<gene>
    <name evidence="2" type="ORF">B4135_1717</name>
</gene>
<dbReference type="STRING" id="301148.B4135_1717"/>
<accession>A0A150M8V1</accession>
<feature type="compositionally biased region" description="Basic and acidic residues" evidence="1">
    <location>
        <begin position="71"/>
        <end position="98"/>
    </location>
</feature>
<organism evidence="2 3">
    <name type="scientific">Caldibacillus debilis</name>
    <dbReference type="NCBI Taxonomy" id="301148"/>
    <lineage>
        <taxon>Bacteria</taxon>
        <taxon>Bacillati</taxon>
        <taxon>Bacillota</taxon>
        <taxon>Bacilli</taxon>
        <taxon>Bacillales</taxon>
        <taxon>Bacillaceae</taxon>
        <taxon>Caldibacillus</taxon>
    </lineage>
</organism>
<evidence type="ECO:0000313" key="2">
    <source>
        <dbReference type="EMBL" id="KYD20993.1"/>
    </source>
</evidence>
<name>A0A150M8V1_9BACI</name>
<dbReference type="AlphaFoldDB" id="A0A150M8V1"/>
<dbReference type="EMBL" id="LQYT01000024">
    <property type="protein sequence ID" value="KYD20993.1"/>
    <property type="molecule type" value="Genomic_DNA"/>
</dbReference>
<evidence type="ECO:0000313" key="3">
    <source>
        <dbReference type="Proteomes" id="UP000075683"/>
    </source>
</evidence>
<reference evidence="2 3" key="1">
    <citation type="submission" date="2016-01" db="EMBL/GenBank/DDBJ databases">
        <title>Draft Genome Sequences of Seven Thermophilic Sporeformers Isolated from Foods.</title>
        <authorList>
            <person name="Berendsen E.M."/>
            <person name="Wells-Bennik M.H."/>
            <person name="Krawcyk A.O."/>
            <person name="De Jong A."/>
            <person name="Holsappel S."/>
            <person name="Eijlander R.T."/>
            <person name="Kuipers O.P."/>
        </authorList>
    </citation>
    <scope>NUCLEOTIDE SEQUENCE [LARGE SCALE GENOMIC DNA]</scope>
    <source>
        <strain evidence="2 3">B4135</strain>
    </source>
</reference>
<dbReference type="Proteomes" id="UP000075683">
    <property type="component" value="Unassembled WGS sequence"/>
</dbReference>
<protein>
    <submittedName>
        <fullName evidence="2">Uncharacterized protein</fullName>
    </submittedName>
</protein>
<feature type="region of interest" description="Disordered" evidence="1">
    <location>
        <begin position="1"/>
        <end position="25"/>
    </location>
</feature>
<sequence>MPAETDGKRRVIQRGGEYPSAGMNGAETGFCMGIKENQAAKRQRFHFFVLRPGRSGRVARGHQLLGSGAPHIRENFSKNGRDGHGAGRERRRPAERFL</sequence>
<evidence type="ECO:0000256" key="1">
    <source>
        <dbReference type="SAM" id="MobiDB-lite"/>
    </source>
</evidence>
<feature type="region of interest" description="Disordered" evidence="1">
    <location>
        <begin position="65"/>
        <end position="98"/>
    </location>
</feature>
<comment type="caution">
    <text evidence="2">The sequence shown here is derived from an EMBL/GenBank/DDBJ whole genome shotgun (WGS) entry which is preliminary data.</text>
</comment>
<proteinExistence type="predicted"/>